<dbReference type="SUPFAM" id="SSF51905">
    <property type="entry name" value="FAD/NAD(P)-binding domain"/>
    <property type="match status" value="1"/>
</dbReference>
<sequence>MSDATELVDQTCDVLIVGFGPVGAAIATLLGRYGVRTVVVEREEEIFMAPRAIALDNEALRILQMVGLPDDAFEKLTIPCVRMHCPHVGEFATLDTSGDLDGHPRLVTFYQPDLERALRAAVARSPDVTVHTSVEFVDLADDSGSVRATVRAVGSERCATIRARYLVGADGARSKVRALIGQNPEGTSYVEEWLIVDAIGVAKSIDHIEFLCDPQRPTPHMPAPGGRTRWEFMLKPGESKESMESDETVRALIAPWTSSADVTIERKAIYRFAARSCDRYRVGRVFLAGDAAHVTPPFVGQGLVAGLRDAVNLSWKLAWVLKERASQAILDSYDEERRPHAAKMIALARWMGQLVMPPTRARAVLLHGAMKLLRLIPGLRALTEDLRIKPQNVYPEGLFVEGKGAFTRGAWFPQGPVRRAEGAEGAEGAVERSDDVLGPGFALVGLGADPSASLDAVTARAWAAAGGSIVALSAGAHLGDRAIAAQALDERLMPGRLRPAWCVVVRPDRTILHDGPAAEADRLVREALLEIGAMPLVTREAA</sequence>
<dbReference type="InterPro" id="IPR002938">
    <property type="entry name" value="FAD-bd"/>
</dbReference>
<comment type="caution">
    <text evidence="3">The sequence shown here is derived from an EMBL/GenBank/DDBJ whole genome shotgun (WGS) entry which is preliminary data.</text>
</comment>
<dbReference type="RefSeq" id="WP_044245152.1">
    <property type="nucleotide sequence ID" value="NZ_ASRX01000041.1"/>
</dbReference>
<proteinExistence type="predicted"/>
<keyword evidence="1" id="KW-0560">Oxidoreductase</keyword>
<dbReference type="EMBL" id="ASRX01000041">
    <property type="protein sequence ID" value="EYF03833.1"/>
    <property type="molecule type" value="Genomic_DNA"/>
</dbReference>
<accession>A0A017T3K5</accession>
<evidence type="ECO:0000259" key="2">
    <source>
        <dbReference type="Pfam" id="PF01494"/>
    </source>
</evidence>
<keyword evidence="3" id="KW-0503">Monooxygenase</keyword>
<dbReference type="eggNOG" id="COG0654">
    <property type="taxonomic scope" value="Bacteria"/>
</dbReference>
<dbReference type="Gene3D" id="3.50.50.60">
    <property type="entry name" value="FAD/NAD(P)-binding domain"/>
    <property type="match status" value="1"/>
</dbReference>
<protein>
    <submittedName>
        <fullName evidence="3">Monooxygenase, FAD-binding protein</fullName>
    </submittedName>
</protein>
<name>A0A017T3K5_9BACT</name>
<dbReference type="PANTHER" id="PTHR43476:SF3">
    <property type="entry name" value="FAD-BINDING MONOOXYGENASE"/>
    <property type="match status" value="1"/>
</dbReference>
<dbReference type="Gene3D" id="3.30.70.2450">
    <property type="match status" value="1"/>
</dbReference>
<dbReference type="PANTHER" id="PTHR43476">
    <property type="entry name" value="3-(3-HYDROXY-PHENYL)PROPIONATE/3-HYDROXYCINNAMIC ACID HYDROXYLASE"/>
    <property type="match status" value="1"/>
</dbReference>
<dbReference type="InterPro" id="IPR036188">
    <property type="entry name" value="FAD/NAD-bd_sf"/>
</dbReference>
<evidence type="ECO:0000313" key="4">
    <source>
        <dbReference type="Proteomes" id="UP000019678"/>
    </source>
</evidence>
<gene>
    <name evidence="3" type="ORF">CAP_5097</name>
</gene>
<feature type="domain" description="FAD-binding" evidence="2">
    <location>
        <begin position="12"/>
        <end position="346"/>
    </location>
</feature>
<keyword evidence="4" id="KW-1185">Reference proteome</keyword>
<dbReference type="NCBIfam" id="NF004829">
    <property type="entry name" value="PRK06183.1-3"/>
    <property type="match status" value="1"/>
</dbReference>
<dbReference type="GO" id="GO:0019622">
    <property type="term" value="P:3-(3-hydroxy)phenylpropionate catabolic process"/>
    <property type="evidence" value="ECO:0007669"/>
    <property type="project" value="TreeGrafter"/>
</dbReference>
<dbReference type="InterPro" id="IPR050631">
    <property type="entry name" value="PheA/TfdB_FAD_monoxygenase"/>
</dbReference>
<organism evidence="3 4">
    <name type="scientific">Chondromyces apiculatus DSM 436</name>
    <dbReference type="NCBI Taxonomy" id="1192034"/>
    <lineage>
        <taxon>Bacteria</taxon>
        <taxon>Pseudomonadati</taxon>
        <taxon>Myxococcota</taxon>
        <taxon>Polyangia</taxon>
        <taxon>Polyangiales</taxon>
        <taxon>Polyangiaceae</taxon>
        <taxon>Chondromyces</taxon>
    </lineage>
</organism>
<evidence type="ECO:0000313" key="3">
    <source>
        <dbReference type="EMBL" id="EYF03833.1"/>
    </source>
</evidence>
<dbReference type="Proteomes" id="UP000019678">
    <property type="component" value="Unassembled WGS sequence"/>
</dbReference>
<dbReference type="STRING" id="1192034.CAP_5097"/>
<dbReference type="PRINTS" id="PR00420">
    <property type="entry name" value="RNGMNOXGNASE"/>
</dbReference>
<dbReference type="AlphaFoldDB" id="A0A017T3K5"/>
<dbReference type="GO" id="GO:0008688">
    <property type="term" value="F:3-(3-hydroxyphenyl)propionate hydroxylase activity"/>
    <property type="evidence" value="ECO:0007669"/>
    <property type="project" value="TreeGrafter"/>
</dbReference>
<dbReference type="GO" id="GO:0071949">
    <property type="term" value="F:FAD binding"/>
    <property type="evidence" value="ECO:0007669"/>
    <property type="project" value="InterPro"/>
</dbReference>
<dbReference type="Pfam" id="PF01494">
    <property type="entry name" value="FAD_binding_3"/>
    <property type="match status" value="1"/>
</dbReference>
<evidence type="ECO:0000256" key="1">
    <source>
        <dbReference type="ARBA" id="ARBA00023002"/>
    </source>
</evidence>
<dbReference type="OrthoDB" id="5482506at2"/>
<reference evidence="3 4" key="1">
    <citation type="submission" date="2013-05" db="EMBL/GenBank/DDBJ databases">
        <title>Genome assembly of Chondromyces apiculatus DSM 436.</title>
        <authorList>
            <person name="Sharma G."/>
            <person name="Khatri I."/>
            <person name="Kaur C."/>
            <person name="Mayilraj S."/>
            <person name="Subramanian S."/>
        </authorList>
    </citation>
    <scope>NUCLEOTIDE SEQUENCE [LARGE SCALE GENOMIC DNA]</scope>
    <source>
        <strain evidence="3 4">DSM 436</strain>
    </source>
</reference>